<accession>A0A5J4YR30</accession>
<sequence length="405" mass="44482">MECAQRHDLPDAVLALILRRLSMFELVGSALLVNKQWNQVTRRELGEVRFLDLAAIARTSKTFILDAFRIVKLLAFLPRLKSISVHNWPLRNVDVAAVVLRYVKSEHIRQVNLSGHVFEQEQLKEFLLACPNVTHLVLARCDKVDAKMLRQACDLLKHSLMSVDVSECPKIDRDAIQVLLAAGVENVRAHSCASLTGAVSLSTVSAGHKRASVLPSGVNLDLSHCKNMKQLQILGSALRIKTLTMNGAISLLEIYLVDETLLQLESIIAAQCGKLSSIRIASSEGSVNENLSLPKLASLNFYGARQLGSESVGRICHASSSSLRYLNLNGVCGPEFRTLSASLPSLRECDLRGCRYLEAVHLAFGPSLEALMFSRKSPLTDVVLCAVPRSADITGARPSFQIYFL</sequence>
<dbReference type="SUPFAM" id="SSF81383">
    <property type="entry name" value="F-box domain"/>
    <property type="match status" value="1"/>
</dbReference>
<protein>
    <recommendedName>
        <fullName evidence="1">F-box domain-containing protein</fullName>
    </recommendedName>
</protein>
<dbReference type="Pfam" id="PF00646">
    <property type="entry name" value="F-box"/>
    <property type="match status" value="1"/>
</dbReference>
<gene>
    <name evidence="2" type="ORF">FVE85_9139</name>
</gene>
<dbReference type="OMA" id="RICHASS"/>
<dbReference type="SUPFAM" id="SSF52047">
    <property type="entry name" value="RNI-like"/>
    <property type="match status" value="1"/>
</dbReference>
<dbReference type="InterPro" id="IPR001810">
    <property type="entry name" value="F-box_dom"/>
</dbReference>
<dbReference type="InterPro" id="IPR036047">
    <property type="entry name" value="F-box-like_dom_sf"/>
</dbReference>
<dbReference type="Proteomes" id="UP000324585">
    <property type="component" value="Unassembled WGS sequence"/>
</dbReference>
<evidence type="ECO:0000313" key="2">
    <source>
        <dbReference type="EMBL" id="KAA8492867.1"/>
    </source>
</evidence>
<feature type="domain" description="F-box" evidence="1">
    <location>
        <begin position="3"/>
        <end position="53"/>
    </location>
</feature>
<evidence type="ECO:0000313" key="3">
    <source>
        <dbReference type="Proteomes" id="UP000324585"/>
    </source>
</evidence>
<dbReference type="PANTHER" id="PTHR13318">
    <property type="entry name" value="PARTNER OF PAIRED, ISOFORM B-RELATED"/>
    <property type="match status" value="1"/>
</dbReference>
<dbReference type="GO" id="GO:0031146">
    <property type="term" value="P:SCF-dependent proteasomal ubiquitin-dependent protein catabolic process"/>
    <property type="evidence" value="ECO:0007669"/>
    <property type="project" value="TreeGrafter"/>
</dbReference>
<dbReference type="InterPro" id="IPR032675">
    <property type="entry name" value="LRR_dom_sf"/>
</dbReference>
<dbReference type="OrthoDB" id="550575at2759"/>
<reference evidence="3" key="1">
    <citation type="journal article" date="2019" name="Nat. Commun.">
        <title>Expansion of phycobilisome linker gene families in mesophilic red algae.</title>
        <authorList>
            <person name="Lee J."/>
            <person name="Kim D."/>
            <person name="Bhattacharya D."/>
            <person name="Yoon H.S."/>
        </authorList>
    </citation>
    <scope>NUCLEOTIDE SEQUENCE [LARGE SCALE GENOMIC DNA]</scope>
    <source>
        <strain evidence="3">CCMP 1328</strain>
    </source>
</reference>
<dbReference type="Gene3D" id="3.80.10.10">
    <property type="entry name" value="Ribonuclease Inhibitor"/>
    <property type="match status" value="2"/>
</dbReference>
<dbReference type="EMBL" id="VRMN01000008">
    <property type="protein sequence ID" value="KAA8492867.1"/>
    <property type="molecule type" value="Genomic_DNA"/>
</dbReference>
<dbReference type="AlphaFoldDB" id="A0A5J4YR30"/>
<name>A0A5J4YR30_PORPP</name>
<dbReference type="PROSITE" id="PS50181">
    <property type="entry name" value="FBOX"/>
    <property type="match status" value="1"/>
</dbReference>
<dbReference type="GO" id="GO:0019005">
    <property type="term" value="C:SCF ubiquitin ligase complex"/>
    <property type="evidence" value="ECO:0007669"/>
    <property type="project" value="TreeGrafter"/>
</dbReference>
<comment type="caution">
    <text evidence="2">The sequence shown here is derived from an EMBL/GenBank/DDBJ whole genome shotgun (WGS) entry which is preliminary data.</text>
</comment>
<evidence type="ECO:0000259" key="1">
    <source>
        <dbReference type="PROSITE" id="PS50181"/>
    </source>
</evidence>
<organism evidence="2 3">
    <name type="scientific">Porphyridium purpureum</name>
    <name type="common">Red alga</name>
    <name type="synonym">Porphyridium cruentum</name>
    <dbReference type="NCBI Taxonomy" id="35688"/>
    <lineage>
        <taxon>Eukaryota</taxon>
        <taxon>Rhodophyta</taxon>
        <taxon>Bangiophyceae</taxon>
        <taxon>Porphyridiales</taxon>
        <taxon>Porphyridiaceae</taxon>
        <taxon>Porphyridium</taxon>
    </lineage>
</organism>
<keyword evidence="3" id="KW-1185">Reference proteome</keyword>
<proteinExistence type="predicted"/>